<evidence type="ECO:0008006" key="3">
    <source>
        <dbReference type="Google" id="ProtNLM"/>
    </source>
</evidence>
<keyword evidence="2" id="KW-1185">Reference proteome</keyword>
<evidence type="ECO:0000313" key="1">
    <source>
        <dbReference type="EMBL" id="EFJ50560.1"/>
    </source>
</evidence>
<dbReference type="KEGG" id="vcn:VOLCADRAFT_120577"/>
<reference evidence="1 2" key="1">
    <citation type="journal article" date="2010" name="Science">
        <title>Genomic analysis of organismal complexity in the multicellular green alga Volvox carteri.</title>
        <authorList>
            <person name="Prochnik S.E."/>
            <person name="Umen J."/>
            <person name="Nedelcu A.M."/>
            <person name="Hallmann A."/>
            <person name="Miller S.M."/>
            <person name="Nishii I."/>
            <person name="Ferris P."/>
            <person name="Kuo A."/>
            <person name="Mitros T."/>
            <person name="Fritz-Laylin L.K."/>
            <person name="Hellsten U."/>
            <person name="Chapman J."/>
            <person name="Simakov O."/>
            <person name="Rensing S.A."/>
            <person name="Terry A."/>
            <person name="Pangilinan J."/>
            <person name="Kapitonov V."/>
            <person name="Jurka J."/>
            <person name="Salamov A."/>
            <person name="Shapiro H."/>
            <person name="Schmutz J."/>
            <person name="Grimwood J."/>
            <person name="Lindquist E."/>
            <person name="Lucas S."/>
            <person name="Grigoriev I.V."/>
            <person name="Schmitt R."/>
            <person name="Kirk D."/>
            <person name="Rokhsar D.S."/>
        </authorList>
    </citation>
    <scope>NUCLEOTIDE SEQUENCE [LARGE SCALE GENOMIC DNA]</scope>
    <source>
        <strain evidence="2">f. Nagariensis / Eve</strain>
    </source>
</reference>
<name>D8TP54_VOLCA</name>
<sequence length="282" mass="30778">MSLQPNGFSSLAPEIQVLDGVVQPIWLYSCSSQKLIWANKAALRYFNKTLDSFTSYKFTRLSPEELSSFLVLNTLLRDEVENGGLDQVISGFGHSVLPGVIPHEDLSNSEYLYKQFHMLRPMSSYARVTQIQLISGPNLSLPTVNTTTVKTVRRERNRQSSADGRIVNGTKVTSTVSSLIDICDRILKGLEVDLNSVEAVHQAVLRGDIITQPTRIEEELVSKEELDQDVGLNLLQLLGGKKLGERFAPAPESYDGEVITGPVPGGSRSGGTTVTAVTMAAA</sequence>
<gene>
    <name evidence="1" type="ORF">VOLCADRAFT_120577</name>
</gene>
<dbReference type="GeneID" id="9625138"/>
<organism evidence="2">
    <name type="scientific">Volvox carteri f. nagariensis</name>
    <dbReference type="NCBI Taxonomy" id="3068"/>
    <lineage>
        <taxon>Eukaryota</taxon>
        <taxon>Viridiplantae</taxon>
        <taxon>Chlorophyta</taxon>
        <taxon>core chlorophytes</taxon>
        <taxon>Chlorophyceae</taxon>
        <taxon>CS clade</taxon>
        <taxon>Chlamydomonadales</taxon>
        <taxon>Volvocaceae</taxon>
        <taxon>Volvox</taxon>
    </lineage>
</organism>
<dbReference type="AlphaFoldDB" id="D8TP54"/>
<dbReference type="Proteomes" id="UP000001058">
    <property type="component" value="Unassembled WGS sequence"/>
</dbReference>
<feature type="non-terminal residue" evidence="1">
    <location>
        <position position="282"/>
    </location>
</feature>
<dbReference type="InParanoid" id="D8TP54"/>
<evidence type="ECO:0000313" key="2">
    <source>
        <dbReference type="Proteomes" id="UP000001058"/>
    </source>
</evidence>
<accession>D8TP54</accession>
<dbReference type="EMBL" id="GL378330">
    <property type="protein sequence ID" value="EFJ50560.1"/>
    <property type="molecule type" value="Genomic_DNA"/>
</dbReference>
<protein>
    <recommendedName>
        <fullName evidence="3">PAS domain-containing protein</fullName>
    </recommendedName>
</protein>
<proteinExistence type="predicted"/>
<dbReference type="RefSeq" id="XP_002948153.1">
    <property type="nucleotide sequence ID" value="XM_002948107.1"/>
</dbReference>